<accession>A0A2N5Y2Z3</accession>
<dbReference type="GO" id="GO:0120010">
    <property type="term" value="P:intermembrane phospholipid transfer"/>
    <property type="evidence" value="ECO:0007669"/>
    <property type="project" value="TreeGrafter"/>
</dbReference>
<dbReference type="PRINTS" id="PR01805">
    <property type="entry name" value="VACJLIPOPROT"/>
</dbReference>
<proteinExistence type="inferred from homology"/>
<evidence type="ECO:0000313" key="4">
    <source>
        <dbReference type="EMBL" id="PLW82772.1"/>
    </source>
</evidence>
<reference evidence="5" key="1">
    <citation type="submission" date="2017-11" db="EMBL/GenBank/DDBJ databases">
        <title>The draft genome sequence of Chromatocurvus sp. F02.</title>
        <authorList>
            <person name="Du Z.-J."/>
            <person name="Chang Y.-Q."/>
        </authorList>
    </citation>
    <scope>NUCLEOTIDE SEQUENCE [LARGE SCALE GENOMIC DNA]</scope>
    <source>
        <strain evidence="5">F02</strain>
    </source>
</reference>
<dbReference type="Pfam" id="PF04333">
    <property type="entry name" value="MlaA"/>
    <property type="match status" value="1"/>
</dbReference>
<sequence>MSPRRTIILLLCLLLTVPAIARAEAEADPFESINRPLFVFNDKVDEYLLRPTARGYRWVMPDPAEQGVTNFFSNLRDVNAAVNGVLQGRPANAARASGRVLLNSTIGILGLFDVASRMGLTPYRTDFGHTLAVWGFPQGPYLVVPLLGPKTVRSGTGTIFDGYTSVESTIDDVRLRNSTRGLDLVSTRARLLKADDLISGDRYIFVRDAYLQSRRALVSEGELKDDFSDFGDNGWDEEF</sequence>
<dbReference type="EMBL" id="PKLZ01000007">
    <property type="protein sequence ID" value="PLW82772.1"/>
    <property type="molecule type" value="Genomic_DNA"/>
</dbReference>
<comment type="caution">
    <text evidence="4">The sequence shown here is derived from an EMBL/GenBank/DDBJ whole genome shotgun (WGS) entry which is preliminary data.</text>
</comment>
<dbReference type="Proteomes" id="UP000234845">
    <property type="component" value="Unassembled WGS sequence"/>
</dbReference>
<comment type="similarity">
    <text evidence="1">Belongs to the MlaA family.</text>
</comment>
<dbReference type="PANTHER" id="PTHR30035:SF3">
    <property type="entry name" value="INTERMEMBRANE PHOSPHOLIPID TRANSPORT SYSTEM LIPOPROTEIN MLAA"/>
    <property type="match status" value="1"/>
</dbReference>
<dbReference type="AlphaFoldDB" id="A0A2N5Y2Z3"/>
<evidence type="ECO:0000313" key="5">
    <source>
        <dbReference type="Proteomes" id="UP000234845"/>
    </source>
</evidence>
<protein>
    <recommendedName>
        <fullName evidence="6">ABC transporter</fullName>
    </recommendedName>
</protein>
<name>A0A2N5Y2Z3_9GAMM</name>
<keyword evidence="2 3" id="KW-0732">Signal</keyword>
<feature type="signal peptide" evidence="3">
    <location>
        <begin position="1"/>
        <end position="21"/>
    </location>
</feature>
<evidence type="ECO:0000256" key="1">
    <source>
        <dbReference type="ARBA" id="ARBA00010634"/>
    </source>
</evidence>
<gene>
    <name evidence="4" type="ORF">CWI75_09385</name>
</gene>
<dbReference type="PANTHER" id="PTHR30035">
    <property type="entry name" value="LIPOPROTEIN VACJ-RELATED"/>
    <property type="match status" value="1"/>
</dbReference>
<dbReference type="GO" id="GO:0016020">
    <property type="term" value="C:membrane"/>
    <property type="evidence" value="ECO:0007669"/>
    <property type="project" value="InterPro"/>
</dbReference>
<dbReference type="InterPro" id="IPR007428">
    <property type="entry name" value="MlaA"/>
</dbReference>
<feature type="chain" id="PRO_5014652702" description="ABC transporter" evidence="3">
    <location>
        <begin position="22"/>
        <end position="239"/>
    </location>
</feature>
<dbReference type="OrthoDB" id="9785326at2"/>
<dbReference type="RefSeq" id="WP_101521239.1">
    <property type="nucleotide sequence ID" value="NZ_PKLZ01000007.1"/>
</dbReference>
<evidence type="ECO:0000256" key="3">
    <source>
        <dbReference type="SAM" id="SignalP"/>
    </source>
</evidence>
<evidence type="ECO:0008006" key="6">
    <source>
        <dbReference type="Google" id="ProtNLM"/>
    </source>
</evidence>
<evidence type="ECO:0000256" key="2">
    <source>
        <dbReference type="ARBA" id="ARBA00022729"/>
    </source>
</evidence>
<organism evidence="4 5">
    <name type="scientific">Kineobactrum sediminis</name>
    <dbReference type="NCBI Taxonomy" id="1905677"/>
    <lineage>
        <taxon>Bacteria</taxon>
        <taxon>Pseudomonadati</taxon>
        <taxon>Pseudomonadota</taxon>
        <taxon>Gammaproteobacteria</taxon>
        <taxon>Cellvibrionales</taxon>
        <taxon>Halieaceae</taxon>
        <taxon>Kineobactrum</taxon>
    </lineage>
</organism>
<keyword evidence="5" id="KW-1185">Reference proteome</keyword>